<dbReference type="EMBL" id="GBXM01089795">
    <property type="protein sequence ID" value="JAH18782.1"/>
    <property type="molecule type" value="Transcribed_RNA"/>
</dbReference>
<reference evidence="2" key="2">
    <citation type="journal article" date="2015" name="Fish Shellfish Immunol.">
        <title>Early steps in the European eel (Anguilla anguilla)-Vibrio vulnificus interaction in the gills: Role of the RtxA13 toxin.</title>
        <authorList>
            <person name="Callol A."/>
            <person name="Pajuelo D."/>
            <person name="Ebbesson L."/>
            <person name="Teles M."/>
            <person name="MacKenzie S."/>
            <person name="Amaro C."/>
        </authorList>
    </citation>
    <scope>NUCLEOTIDE SEQUENCE</scope>
</reference>
<organism evidence="2">
    <name type="scientific">Anguilla anguilla</name>
    <name type="common">European freshwater eel</name>
    <name type="synonym">Muraena anguilla</name>
    <dbReference type="NCBI Taxonomy" id="7936"/>
    <lineage>
        <taxon>Eukaryota</taxon>
        <taxon>Metazoa</taxon>
        <taxon>Chordata</taxon>
        <taxon>Craniata</taxon>
        <taxon>Vertebrata</taxon>
        <taxon>Euteleostomi</taxon>
        <taxon>Actinopterygii</taxon>
        <taxon>Neopterygii</taxon>
        <taxon>Teleostei</taxon>
        <taxon>Anguilliformes</taxon>
        <taxon>Anguillidae</taxon>
        <taxon>Anguilla</taxon>
    </lineage>
</organism>
<evidence type="ECO:0000256" key="1">
    <source>
        <dbReference type="SAM" id="Phobius"/>
    </source>
</evidence>
<accession>A0A0E9QQP8</accession>
<keyword evidence="1" id="KW-0472">Membrane</keyword>
<proteinExistence type="predicted"/>
<keyword evidence="1" id="KW-1133">Transmembrane helix</keyword>
<name>A0A0E9QQP8_ANGAN</name>
<protein>
    <submittedName>
        <fullName evidence="2">Uncharacterized protein</fullName>
    </submittedName>
</protein>
<keyword evidence="1" id="KW-0812">Transmembrane</keyword>
<feature type="transmembrane region" description="Helical" evidence="1">
    <location>
        <begin position="20"/>
        <end position="48"/>
    </location>
</feature>
<dbReference type="AlphaFoldDB" id="A0A0E9QQP8"/>
<evidence type="ECO:0000313" key="2">
    <source>
        <dbReference type="EMBL" id="JAH18782.1"/>
    </source>
</evidence>
<reference evidence="2" key="1">
    <citation type="submission" date="2014-11" db="EMBL/GenBank/DDBJ databases">
        <authorList>
            <person name="Amaro Gonzalez C."/>
        </authorList>
    </citation>
    <scope>NUCLEOTIDE SEQUENCE</scope>
</reference>
<sequence>MRELRKVEGKSGSSILNQFISLLLSLSAFLFLVLSTSVFSVQFSSITLRKKKVKK</sequence>